<dbReference type="InterPro" id="IPR053201">
    <property type="entry name" value="Flavunoidine_N-MTase"/>
</dbReference>
<reference evidence="5" key="1">
    <citation type="submission" date="2018-06" db="EMBL/GenBank/DDBJ databases">
        <authorList>
            <person name="Zhirakovskaya E."/>
        </authorList>
    </citation>
    <scope>NUCLEOTIDE SEQUENCE</scope>
</reference>
<dbReference type="PROSITE" id="PS50280">
    <property type="entry name" value="SET"/>
    <property type="match status" value="1"/>
</dbReference>
<proteinExistence type="predicted"/>
<dbReference type="InterPro" id="IPR046341">
    <property type="entry name" value="SET_dom_sf"/>
</dbReference>
<dbReference type="AlphaFoldDB" id="A0A3B1BJV1"/>
<gene>
    <name evidence="5" type="ORF">MNBD_GAMMA20-2460</name>
</gene>
<protein>
    <recommendedName>
        <fullName evidence="6">SET domain-containing protein-lysine N-methyltransferase</fullName>
    </recommendedName>
</protein>
<dbReference type="GO" id="GO:0016740">
    <property type="term" value="F:transferase activity"/>
    <property type="evidence" value="ECO:0007669"/>
    <property type="project" value="UniProtKB-KW"/>
</dbReference>
<sequence length="162" mass="18036">MKDGFELRKSSGKGEGIFATKSFTVGDTVMIGVIKEVLNGNHSHASQVDENKFVLHDGLITKVNHSCDPNCGVRENETGAHDFVAMKEICVSEEITFDYAMRNYIVDYFPKKCMCGSEGCRGRITGWKDLPDKKKKAYEGFEAPYLLELDAKSFCAKVVGYT</sequence>
<keyword evidence="2" id="KW-0949">S-adenosyl-L-methionine</keyword>
<evidence type="ECO:0000259" key="4">
    <source>
        <dbReference type="PROSITE" id="PS50868"/>
    </source>
</evidence>
<evidence type="ECO:0000256" key="1">
    <source>
        <dbReference type="ARBA" id="ARBA00022679"/>
    </source>
</evidence>
<name>A0A3B1BJV1_9ZZZZ</name>
<dbReference type="InterPro" id="IPR003616">
    <property type="entry name" value="Post-SET_dom"/>
</dbReference>
<dbReference type="Gene3D" id="2.170.270.10">
    <property type="entry name" value="SET domain"/>
    <property type="match status" value="1"/>
</dbReference>
<dbReference type="InterPro" id="IPR001214">
    <property type="entry name" value="SET_dom"/>
</dbReference>
<dbReference type="PROSITE" id="PS50868">
    <property type="entry name" value="POST_SET"/>
    <property type="match status" value="1"/>
</dbReference>
<dbReference type="PANTHER" id="PTHR12350:SF19">
    <property type="entry name" value="SET DOMAIN-CONTAINING PROTEIN"/>
    <property type="match status" value="1"/>
</dbReference>
<dbReference type="PANTHER" id="PTHR12350">
    <property type="entry name" value="HISTONE-LYSINE N-METHYLTRANSFERASE-RELATED"/>
    <property type="match status" value="1"/>
</dbReference>
<organism evidence="5">
    <name type="scientific">hydrothermal vent metagenome</name>
    <dbReference type="NCBI Taxonomy" id="652676"/>
    <lineage>
        <taxon>unclassified sequences</taxon>
        <taxon>metagenomes</taxon>
        <taxon>ecological metagenomes</taxon>
    </lineage>
</organism>
<dbReference type="SUPFAM" id="SSF82199">
    <property type="entry name" value="SET domain"/>
    <property type="match status" value="1"/>
</dbReference>
<keyword evidence="1" id="KW-0808">Transferase</keyword>
<dbReference type="EMBL" id="UOFU01000408">
    <property type="protein sequence ID" value="VAX05097.1"/>
    <property type="molecule type" value="Genomic_DNA"/>
</dbReference>
<feature type="domain" description="SET" evidence="3">
    <location>
        <begin position="3"/>
        <end position="100"/>
    </location>
</feature>
<feature type="domain" description="Post-SET" evidence="4">
    <location>
        <begin position="109"/>
        <end position="125"/>
    </location>
</feature>
<evidence type="ECO:0000256" key="2">
    <source>
        <dbReference type="ARBA" id="ARBA00022691"/>
    </source>
</evidence>
<dbReference type="Pfam" id="PF00856">
    <property type="entry name" value="SET"/>
    <property type="match status" value="1"/>
</dbReference>
<evidence type="ECO:0000313" key="5">
    <source>
        <dbReference type="EMBL" id="VAX05097.1"/>
    </source>
</evidence>
<evidence type="ECO:0008006" key="6">
    <source>
        <dbReference type="Google" id="ProtNLM"/>
    </source>
</evidence>
<accession>A0A3B1BJV1</accession>
<evidence type="ECO:0000259" key="3">
    <source>
        <dbReference type="PROSITE" id="PS50280"/>
    </source>
</evidence>